<evidence type="ECO:0000313" key="1">
    <source>
        <dbReference type="EMBL" id="MBO8432462.1"/>
    </source>
</evidence>
<sequence>MKTLLDIALRDLALFSIVGFGLVFKDALEFVKLQKKELGYWQEKNKLQNEIQGYRMHEHFAGNLFDAYLGTHPESRQDLAECLYLYNFSARNNSQAFYPLKQEVEFAQRLIAFYEKIYPETPVRYEKKGKILAVYVLPMVTETLIGNMFKHGITGTGSYMSVCFDFTDSDRIKMQFRNKVSPGQSFAKSPDSHGLDVLTRRLELAYGREAVLKWDFPENEVVATLTIPS</sequence>
<accession>A0A9D9DSN3</accession>
<gene>
    <name evidence="1" type="ORF">IAB08_04105</name>
</gene>
<dbReference type="EMBL" id="JADIMZ010000061">
    <property type="protein sequence ID" value="MBO8432462.1"/>
    <property type="molecule type" value="Genomic_DNA"/>
</dbReference>
<name>A0A9D9DSN3_9BACT</name>
<evidence type="ECO:0000313" key="2">
    <source>
        <dbReference type="Proteomes" id="UP000823612"/>
    </source>
</evidence>
<proteinExistence type="predicted"/>
<dbReference type="Proteomes" id="UP000823612">
    <property type="component" value="Unassembled WGS sequence"/>
</dbReference>
<dbReference type="AlphaFoldDB" id="A0A9D9DSN3"/>
<organism evidence="1 2">
    <name type="scientific">Candidatus Pullibacteroides excrementavium</name>
    <dbReference type="NCBI Taxonomy" id="2840905"/>
    <lineage>
        <taxon>Bacteria</taxon>
        <taxon>Pseudomonadati</taxon>
        <taxon>Bacteroidota</taxon>
        <taxon>Bacteroidia</taxon>
        <taxon>Bacteroidales</taxon>
        <taxon>Candidatus Pullibacteroides</taxon>
    </lineage>
</organism>
<comment type="caution">
    <text evidence="1">The sequence shown here is derived from an EMBL/GenBank/DDBJ whole genome shotgun (WGS) entry which is preliminary data.</text>
</comment>
<reference evidence="1" key="1">
    <citation type="submission" date="2020-10" db="EMBL/GenBank/DDBJ databases">
        <authorList>
            <person name="Gilroy R."/>
        </authorList>
    </citation>
    <scope>NUCLEOTIDE SEQUENCE</scope>
    <source>
        <strain evidence="1">2889</strain>
    </source>
</reference>
<protein>
    <recommendedName>
        <fullName evidence="3">Signal transduction histidine kinase internal region domain-containing protein</fullName>
    </recommendedName>
</protein>
<reference evidence="1" key="2">
    <citation type="journal article" date="2021" name="PeerJ">
        <title>Extensive microbial diversity within the chicken gut microbiome revealed by metagenomics and culture.</title>
        <authorList>
            <person name="Gilroy R."/>
            <person name="Ravi A."/>
            <person name="Getino M."/>
            <person name="Pursley I."/>
            <person name="Horton D.L."/>
            <person name="Alikhan N.F."/>
            <person name="Baker D."/>
            <person name="Gharbi K."/>
            <person name="Hall N."/>
            <person name="Watson M."/>
            <person name="Adriaenssens E.M."/>
            <person name="Foster-Nyarko E."/>
            <person name="Jarju S."/>
            <person name="Secka A."/>
            <person name="Antonio M."/>
            <person name="Oren A."/>
            <person name="Chaudhuri R.R."/>
            <person name="La Ragione R."/>
            <person name="Hildebrand F."/>
            <person name="Pallen M.J."/>
        </authorList>
    </citation>
    <scope>NUCLEOTIDE SEQUENCE</scope>
    <source>
        <strain evidence="1">2889</strain>
    </source>
</reference>
<evidence type="ECO:0008006" key="3">
    <source>
        <dbReference type="Google" id="ProtNLM"/>
    </source>
</evidence>